<feature type="region of interest" description="Disordered" evidence="1">
    <location>
        <begin position="107"/>
        <end position="126"/>
    </location>
</feature>
<evidence type="ECO:0000313" key="2">
    <source>
        <dbReference type="EMBL" id="ORY82809.1"/>
    </source>
</evidence>
<dbReference type="EMBL" id="MCOG01000008">
    <property type="protein sequence ID" value="ORY82809.1"/>
    <property type="molecule type" value="Genomic_DNA"/>
</dbReference>
<feature type="region of interest" description="Disordered" evidence="1">
    <location>
        <begin position="56"/>
        <end position="80"/>
    </location>
</feature>
<dbReference type="Proteomes" id="UP000193920">
    <property type="component" value="Unassembled WGS sequence"/>
</dbReference>
<feature type="region of interest" description="Disordered" evidence="1">
    <location>
        <begin position="269"/>
        <end position="292"/>
    </location>
</feature>
<gene>
    <name evidence="2" type="ORF">LY90DRAFT_697448</name>
</gene>
<dbReference type="OrthoDB" id="2151424at2759"/>
<keyword evidence="3" id="KW-1185">Reference proteome</keyword>
<evidence type="ECO:0000256" key="1">
    <source>
        <dbReference type="SAM" id="MobiDB-lite"/>
    </source>
</evidence>
<reference evidence="2 3" key="1">
    <citation type="submission" date="2016-08" db="EMBL/GenBank/DDBJ databases">
        <title>A Parts List for Fungal Cellulosomes Revealed by Comparative Genomics.</title>
        <authorList>
            <consortium name="DOE Joint Genome Institute"/>
            <person name="Haitjema C.H."/>
            <person name="Gilmore S.P."/>
            <person name="Henske J.K."/>
            <person name="Solomon K.V."/>
            <person name="De Groot R."/>
            <person name="Kuo A."/>
            <person name="Mondo S.J."/>
            <person name="Salamov A.A."/>
            <person name="Labutti K."/>
            <person name="Zhao Z."/>
            <person name="Chiniquy J."/>
            <person name="Barry K."/>
            <person name="Brewer H.M."/>
            <person name="Purvine S.O."/>
            <person name="Wright A.T."/>
            <person name="Boxma B."/>
            <person name="Van Alen T."/>
            <person name="Hackstein J.H."/>
            <person name="Baker S.E."/>
            <person name="Grigoriev I.V."/>
            <person name="O'Malley M.A."/>
        </authorList>
    </citation>
    <scope>NUCLEOTIDE SEQUENCE [LARGE SCALE GENOMIC DNA]</scope>
    <source>
        <strain evidence="2 3">G1</strain>
    </source>
</reference>
<sequence length="292" mass="33190">MKKVETQSSADLINNLLLNLDNLKIQNETNNVKISVDFSLQEQLDMLQKETQKLTNQYTQKNTTKSKKGKKIPPPIITGSYQKRNTKFQTIDDLLFELNNASMKVFGESQTPSTRSSKSRKGSFVDPRRFSDPYKYTILSTLDETVDGEEEEDSIYTLKTPMTALPYYGRKNNFNNMKVPVNTYISPKSAGTLRNRSYSQPERYTCSKTTLSESTSLKCNIEQSDRTSTKYIMKLHNSISNEKSNNQSFVKPPRSTSIGKSHAANLNTKRKGNMGLENKPSFQSDITLVNEE</sequence>
<comment type="caution">
    <text evidence="2">The sequence shown here is derived from an EMBL/GenBank/DDBJ whole genome shotgun (WGS) entry which is preliminary data.</text>
</comment>
<dbReference type="AlphaFoldDB" id="A0A1Y2FFV7"/>
<proteinExistence type="predicted"/>
<name>A0A1Y2FFV7_9FUNG</name>
<protein>
    <submittedName>
        <fullName evidence="2">Uncharacterized protein</fullName>
    </submittedName>
</protein>
<feature type="region of interest" description="Disordered" evidence="1">
    <location>
        <begin position="242"/>
        <end position="261"/>
    </location>
</feature>
<feature type="compositionally biased region" description="Polar residues" evidence="1">
    <location>
        <begin position="280"/>
        <end position="292"/>
    </location>
</feature>
<evidence type="ECO:0000313" key="3">
    <source>
        <dbReference type="Proteomes" id="UP000193920"/>
    </source>
</evidence>
<accession>A0A1Y2FFV7</accession>
<organism evidence="2 3">
    <name type="scientific">Neocallimastix californiae</name>
    <dbReference type="NCBI Taxonomy" id="1754190"/>
    <lineage>
        <taxon>Eukaryota</taxon>
        <taxon>Fungi</taxon>
        <taxon>Fungi incertae sedis</taxon>
        <taxon>Chytridiomycota</taxon>
        <taxon>Chytridiomycota incertae sedis</taxon>
        <taxon>Neocallimastigomycetes</taxon>
        <taxon>Neocallimastigales</taxon>
        <taxon>Neocallimastigaceae</taxon>
        <taxon>Neocallimastix</taxon>
    </lineage>
</organism>